<comment type="caution">
    <text evidence="7">Lacks conserved residue(s) required for the propagation of feature annotation.</text>
</comment>
<comment type="catalytic activity">
    <reaction evidence="5 7">
        <text>dimethylallyl phosphate + FMNH2 = prenylated FMNH2 + phosphate</text>
        <dbReference type="Rhea" id="RHEA:37743"/>
        <dbReference type="ChEBI" id="CHEBI:43474"/>
        <dbReference type="ChEBI" id="CHEBI:57618"/>
        <dbReference type="ChEBI" id="CHEBI:87467"/>
        <dbReference type="ChEBI" id="CHEBI:88052"/>
        <dbReference type="EC" id="2.5.1.129"/>
    </reaction>
</comment>
<dbReference type="Proteomes" id="UP000536179">
    <property type="component" value="Unassembled WGS sequence"/>
</dbReference>
<keyword evidence="3 7" id="KW-0288">FMN</keyword>
<name>A0A7W5E0S8_9BACT</name>
<dbReference type="GO" id="GO:0106141">
    <property type="term" value="F:flavin prenyltransferase activity"/>
    <property type="evidence" value="ECO:0007669"/>
    <property type="project" value="UniProtKB-EC"/>
</dbReference>
<feature type="binding site" evidence="7">
    <location>
        <position position="206"/>
    </location>
    <ligand>
        <name>dimethylallyl phosphate</name>
        <dbReference type="ChEBI" id="CHEBI:88052"/>
    </ligand>
</feature>
<evidence type="ECO:0000256" key="3">
    <source>
        <dbReference type="ARBA" id="ARBA00022643"/>
    </source>
</evidence>
<comment type="similarity">
    <text evidence="6 7">Belongs to the UbiX/PAD1 family.</text>
</comment>
<keyword evidence="4 7" id="KW-0808">Transferase</keyword>
<dbReference type="FunFam" id="3.40.50.1950:FF:000001">
    <property type="entry name" value="Flavin prenyltransferase UbiX"/>
    <property type="match status" value="1"/>
</dbReference>
<dbReference type="NCBIfam" id="TIGR00421">
    <property type="entry name" value="ubiX_pad"/>
    <property type="match status" value="1"/>
</dbReference>
<keyword evidence="9" id="KW-0456">Lyase</keyword>
<feature type="binding site" evidence="7">
    <location>
        <position position="160"/>
    </location>
    <ligand>
        <name>FMN</name>
        <dbReference type="ChEBI" id="CHEBI:58210"/>
    </ligand>
</feature>
<evidence type="ECO:0000256" key="1">
    <source>
        <dbReference type="ARBA" id="ARBA00022602"/>
    </source>
</evidence>
<comment type="caution">
    <text evidence="9">The sequence shown here is derived from an EMBL/GenBank/DDBJ whole genome shotgun (WGS) entry which is preliminary data.</text>
</comment>
<evidence type="ECO:0000256" key="4">
    <source>
        <dbReference type="ARBA" id="ARBA00022679"/>
    </source>
</evidence>
<dbReference type="InterPro" id="IPR036551">
    <property type="entry name" value="Flavin_trans-like"/>
</dbReference>
<dbReference type="Gene3D" id="3.40.50.1950">
    <property type="entry name" value="Flavin prenyltransferase-like"/>
    <property type="match status" value="1"/>
</dbReference>
<evidence type="ECO:0000259" key="8">
    <source>
        <dbReference type="Pfam" id="PF02441"/>
    </source>
</evidence>
<feature type="binding site" evidence="7">
    <location>
        <position position="45"/>
    </location>
    <ligand>
        <name>FMN</name>
        <dbReference type="ChEBI" id="CHEBI:58210"/>
    </ligand>
</feature>
<dbReference type="Pfam" id="PF02441">
    <property type="entry name" value="Flavoprotein"/>
    <property type="match status" value="1"/>
</dbReference>
<evidence type="ECO:0000313" key="10">
    <source>
        <dbReference type="Proteomes" id="UP000536179"/>
    </source>
</evidence>
<feature type="binding site" evidence="7">
    <location>
        <position position="190"/>
    </location>
    <ligand>
        <name>dimethylallyl phosphate</name>
        <dbReference type="ChEBI" id="CHEBI:88052"/>
    </ligand>
</feature>
<feature type="binding site" evidence="7">
    <location>
        <begin position="19"/>
        <end position="21"/>
    </location>
    <ligand>
        <name>FMN</name>
        <dbReference type="ChEBI" id="CHEBI:58210"/>
    </ligand>
</feature>
<comment type="function">
    <text evidence="7">Flavin prenyltransferase that catalyzes the synthesis of the prenylated FMN cofactor (prenyl-FMN) for 4-hydroxy-3-polyprenylbenzoic acid decarboxylase UbiD. The prenyltransferase is metal-independent and links a dimethylallyl moiety from dimethylallyl monophosphate (DMAP) to the flavin N5 and C6 atoms of FMN.</text>
</comment>
<dbReference type="HAMAP" id="MF_01984">
    <property type="entry name" value="ubiX_pad"/>
    <property type="match status" value="1"/>
</dbReference>
<dbReference type="InterPro" id="IPR004507">
    <property type="entry name" value="UbiX-like"/>
</dbReference>
<reference evidence="9 10" key="1">
    <citation type="submission" date="2020-08" db="EMBL/GenBank/DDBJ databases">
        <title>Genomic Encyclopedia of Type Strains, Phase III (KMG-III): the genomes of soil and plant-associated and newly described type strains.</title>
        <authorList>
            <person name="Whitman W."/>
        </authorList>
    </citation>
    <scope>NUCLEOTIDE SEQUENCE [LARGE SCALE GENOMIC DNA]</scope>
    <source>
        <strain evidence="9 10">CECT 8075</strain>
    </source>
</reference>
<sequence length="225" mass="24660">MTIANSSERPRRIVVAITGASGAPYAVKLLQALRRSDVEVHLTISPSGAAVIAQELDLQLNLRRPDLDALITCVPKWSSEPAFELEGSLGEKGDERFFYHQHDDYMTPIASGSFVTDAMVVCPCSGSTLSGIARAAASNLIQRAAEVHMKEQRKLVLVPRETPMSVLQIENMHRLAAAGAVMLPAMPGWYHDVQRLDDLVDFVVARILDQIGVDNALISRWKETS</sequence>
<organism evidence="9 10">
    <name type="scientific">Aporhodopirellula rubra</name>
    <dbReference type="NCBI Taxonomy" id="980271"/>
    <lineage>
        <taxon>Bacteria</taxon>
        <taxon>Pseudomonadati</taxon>
        <taxon>Planctomycetota</taxon>
        <taxon>Planctomycetia</taxon>
        <taxon>Pirellulales</taxon>
        <taxon>Pirellulaceae</taxon>
        <taxon>Aporhodopirellula</taxon>
    </lineage>
</organism>
<dbReference type="EMBL" id="JACHXU010000013">
    <property type="protein sequence ID" value="MBB3208061.1"/>
    <property type="molecule type" value="Genomic_DNA"/>
</dbReference>
<keyword evidence="2 7" id="KW-0285">Flavoprotein</keyword>
<evidence type="ECO:0000256" key="5">
    <source>
        <dbReference type="ARBA" id="ARBA00050612"/>
    </source>
</evidence>
<evidence type="ECO:0000313" key="9">
    <source>
        <dbReference type="EMBL" id="MBB3208061.1"/>
    </source>
</evidence>
<gene>
    <name evidence="7" type="primary">ubiX</name>
    <name evidence="9" type="ORF">FHS27_003888</name>
</gene>
<evidence type="ECO:0000256" key="6">
    <source>
        <dbReference type="ARBA" id="ARBA00060793"/>
    </source>
</evidence>
<proteinExistence type="inferred from homology"/>
<dbReference type="SUPFAM" id="SSF52507">
    <property type="entry name" value="Homo-oligomeric flavin-containing Cys decarboxylases, HFCD"/>
    <property type="match status" value="1"/>
</dbReference>
<dbReference type="GO" id="GO:0016829">
    <property type="term" value="F:lyase activity"/>
    <property type="evidence" value="ECO:0007669"/>
    <property type="project" value="UniProtKB-KW"/>
</dbReference>
<protein>
    <recommendedName>
        <fullName evidence="7">Flavin prenyltransferase UbiX</fullName>
        <ecNumber evidence="7">2.5.1.129</ecNumber>
    </recommendedName>
</protein>
<evidence type="ECO:0000256" key="7">
    <source>
        <dbReference type="HAMAP-Rule" id="MF_01984"/>
    </source>
</evidence>
<dbReference type="AlphaFoldDB" id="A0A7W5E0S8"/>
<accession>A0A7W5E0S8</accession>
<feature type="binding site" evidence="7">
    <location>
        <begin position="125"/>
        <end position="128"/>
    </location>
    <ligand>
        <name>FMN</name>
        <dbReference type="ChEBI" id="CHEBI:58210"/>
    </ligand>
</feature>
<dbReference type="InterPro" id="IPR003382">
    <property type="entry name" value="Flavoprotein"/>
</dbReference>
<dbReference type="EC" id="2.5.1.129" evidence="7"/>
<evidence type="ECO:0000256" key="2">
    <source>
        <dbReference type="ARBA" id="ARBA00022630"/>
    </source>
</evidence>
<keyword evidence="10" id="KW-1185">Reference proteome</keyword>
<dbReference type="RefSeq" id="WP_390853881.1">
    <property type="nucleotide sequence ID" value="NZ_JACHXU010000013.1"/>
</dbReference>
<feature type="domain" description="Flavoprotein" evidence="8">
    <location>
        <begin position="12"/>
        <end position="210"/>
    </location>
</feature>
<keyword evidence="1 7" id="KW-0637">Prenyltransferase</keyword>